<name>A0A1D1XE70_9ARAE</name>
<keyword evidence="3 13" id="KW-0813">Transport</keyword>
<comment type="domain">
    <text evidence="13">The KHA domain (rich in hydrophobic and acidic residues) present in the C-terminal part is likely to be important for tetramerization.</text>
</comment>
<dbReference type="FunFam" id="1.10.287.70:FF:000123">
    <property type="entry name" value="Potassium channel KAT3"/>
    <property type="match status" value="1"/>
</dbReference>
<dbReference type="EMBL" id="GDJX01027224">
    <property type="protein sequence ID" value="JAT40712.1"/>
    <property type="molecule type" value="Transcribed_RNA"/>
</dbReference>
<comment type="subunit">
    <text evidence="13">The potassium channel is composed of a homo- or heterotetrameric complex of pore-forming subunits.</text>
</comment>
<organism evidence="16">
    <name type="scientific">Anthurium amnicola</name>
    <dbReference type="NCBI Taxonomy" id="1678845"/>
    <lineage>
        <taxon>Eukaryota</taxon>
        <taxon>Viridiplantae</taxon>
        <taxon>Streptophyta</taxon>
        <taxon>Embryophyta</taxon>
        <taxon>Tracheophyta</taxon>
        <taxon>Spermatophyta</taxon>
        <taxon>Magnoliopsida</taxon>
        <taxon>Liliopsida</taxon>
        <taxon>Araceae</taxon>
        <taxon>Pothoideae</taxon>
        <taxon>Potheae</taxon>
        <taxon>Anthurium</taxon>
    </lineage>
</organism>
<evidence type="ECO:0000256" key="1">
    <source>
        <dbReference type="ARBA" id="ARBA00004141"/>
    </source>
</evidence>
<evidence type="ECO:0000256" key="9">
    <source>
        <dbReference type="ARBA" id="ARBA00022989"/>
    </source>
</evidence>
<evidence type="ECO:0000256" key="8">
    <source>
        <dbReference type="ARBA" id="ARBA00022958"/>
    </source>
</evidence>
<keyword evidence="10 13" id="KW-0406">Ion transport</keyword>
<dbReference type="PROSITE" id="PS50042">
    <property type="entry name" value="CNMP_BINDING_3"/>
    <property type="match status" value="1"/>
</dbReference>
<evidence type="ECO:0000256" key="6">
    <source>
        <dbReference type="ARBA" id="ARBA00022826"/>
    </source>
</evidence>
<evidence type="ECO:0000259" key="14">
    <source>
        <dbReference type="PROSITE" id="PS50042"/>
    </source>
</evidence>
<dbReference type="SUPFAM" id="SSF51206">
    <property type="entry name" value="cAMP-binding domain-like"/>
    <property type="match status" value="1"/>
</dbReference>
<dbReference type="InterPro" id="IPR018490">
    <property type="entry name" value="cNMP-bd_dom_sf"/>
</dbReference>
<dbReference type="InterPro" id="IPR005821">
    <property type="entry name" value="Ion_trans_dom"/>
</dbReference>
<accession>A0A1D1XE70</accession>
<evidence type="ECO:0000256" key="3">
    <source>
        <dbReference type="ARBA" id="ARBA00022448"/>
    </source>
</evidence>
<keyword evidence="12 13" id="KW-0407">Ion channel</keyword>
<feature type="transmembrane region" description="Helical" evidence="13">
    <location>
        <begin position="100"/>
        <end position="120"/>
    </location>
</feature>
<keyword evidence="6 13" id="KW-0631">Potassium channel</keyword>
<dbReference type="InterPro" id="IPR003938">
    <property type="entry name" value="K_chnl_volt-dep_EAG/ELK/ERG"/>
</dbReference>
<dbReference type="SUPFAM" id="SSF81324">
    <property type="entry name" value="Voltage-gated potassium channels"/>
    <property type="match status" value="1"/>
</dbReference>
<dbReference type="InterPro" id="IPR045319">
    <property type="entry name" value="KAT/AKT"/>
</dbReference>
<dbReference type="SMART" id="SM00100">
    <property type="entry name" value="cNMP"/>
    <property type="match status" value="1"/>
</dbReference>
<feature type="transmembrane region" description="Helical" evidence="13">
    <location>
        <begin position="204"/>
        <end position="225"/>
    </location>
</feature>
<dbReference type="InterPro" id="IPR014710">
    <property type="entry name" value="RmlC-like_jellyroll"/>
</dbReference>
<keyword evidence="4 13" id="KW-0633">Potassium transport</keyword>
<feature type="transmembrane region" description="Helical" evidence="13">
    <location>
        <begin position="281"/>
        <end position="299"/>
    </location>
</feature>
<reference evidence="16" key="1">
    <citation type="submission" date="2015-07" db="EMBL/GenBank/DDBJ databases">
        <title>Transcriptome Assembly of Anthurium amnicola.</title>
        <authorList>
            <person name="Suzuki J."/>
        </authorList>
    </citation>
    <scope>NUCLEOTIDE SEQUENCE</scope>
</reference>
<dbReference type="InterPro" id="IPR021789">
    <property type="entry name" value="KHA_dom"/>
</dbReference>
<sequence>MSTAPRQQSQSSPSPLLARRASSGEIRNLAAVSSSLLPAFGTLVDDAYPRLRKYIIAPYDRRYRWWQMFLIILVIYSAWVSPFELAFQHVASGSLLYPDLVVDTFFAIDIIVTFVVAYLDNSTYLLVDDPKKIALRYITRLWFPMDVASTIPFQIVYRIFTGKKNGGAAFGFMNLLRLWRLRRVSSLFARLEKDTRFSYFWTRYIKLICVTLFAVHSAGCTYYWMAVHYSVKKNTWIGTQISNFQERSIWLGYVYSIYWSIVTLSTVGYGDLHAQNTGERVFNIFYMLFNIGLTAYLIGNMTNLVVHGATRTFVMRDTINEVSRFASKNRLPDSLREQMMAHLQLKFKTVELQQEEVLADLPKAIRSSIAQHLFQRTLENAYLFKDVSEDIIIQLVSEMKAEYYPPKVDIILRNEIPTDFYIIVSGAVDVLTYKNGTEQVLSKLGATDMAGEIGVIFNIPQPFTVRSKRLSQVVKLSHRHFTQIVQSNISDGQKIISNFLQFLKDLKPEMLDEVQFVKEILNDMNDEYSEPIENLEELDTSTLRNAGNDARGATSSPISGDSPKRVIIHGHHPDEVDKACKVPGKLVYLPETVQEILKLAENKFGIAASMVLMADGSQVEEPNVLRDNDNIFVC</sequence>
<dbReference type="Gene3D" id="2.60.120.10">
    <property type="entry name" value="Jelly Rolls"/>
    <property type="match status" value="1"/>
</dbReference>
<feature type="transmembrane region" description="Helical" evidence="13">
    <location>
        <begin position="250"/>
        <end position="269"/>
    </location>
</feature>
<dbReference type="PANTHER" id="PTHR45743:SF27">
    <property type="entry name" value="POTASSIUM CHANNEL KAT3"/>
    <property type="match status" value="1"/>
</dbReference>
<dbReference type="GO" id="GO:0005249">
    <property type="term" value="F:voltage-gated potassium channel activity"/>
    <property type="evidence" value="ECO:0007669"/>
    <property type="project" value="UniProtKB-UniRule"/>
</dbReference>
<evidence type="ECO:0000256" key="5">
    <source>
        <dbReference type="ARBA" id="ARBA00022692"/>
    </source>
</evidence>
<keyword evidence="7 13" id="KW-0851">Voltage-gated channel</keyword>
<gene>
    <name evidence="16" type="primary">KAT3_1</name>
    <name evidence="16" type="ORF">g.88471</name>
</gene>
<dbReference type="InterPro" id="IPR000595">
    <property type="entry name" value="cNMP-bd_dom"/>
</dbReference>
<keyword evidence="11 13" id="KW-0472">Membrane</keyword>
<evidence type="ECO:0000256" key="11">
    <source>
        <dbReference type="ARBA" id="ARBA00023136"/>
    </source>
</evidence>
<dbReference type="Pfam" id="PF11834">
    <property type="entry name" value="KHA"/>
    <property type="match status" value="1"/>
</dbReference>
<comment type="function">
    <text evidence="13">Potassium channel.</text>
</comment>
<dbReference type="GO" id="GO:0034702">
    <property type="term" value="C:monoatomic ion channel complex"/>
    <property type="evidence" value="ECO:0007669"/>
    <property type="project" value="UniProtKB-KW"/>
</dbReference>
<dbReference type="PRINTS" id="PR01463">
    <property type="entry name" value="EAGCHANLFMLY"/>
</dbReference>
<evidence type="ECO:0000256" key="13">
    <source>
        <dbReference type="RuleBase" id="RU369015"/>
    </source>
</evidence>
<evidence type="ECO:0000256" key="2">
    <source>
        <dbReference type="ARBA" id="ARBA00007929"/>
    </source>
</evidence>
<feature type="domain" description="Cyclic nucleotide-binding" evidence="14">
    <location>
        <begin position="383"/>
        <end position="502"/>
    </location>
</feature>
<proteinExistence type="inferred from homology"/>
<feature type="domain" description="KHA" evidence="15">
    <location>
        <begin position="565"/>
        <end position="634"/>
    </location>
</feature>
<evidence type="ECO:0000256" key="12">
    <source>
        <dbReference type="ARBA" id="ARBA00023303"/>
    </source>
</evidence>
<dbReference type="AlphaFoldDB" id="A0A1D1XE70"/>
<dbReference type="PROSITE" id="PS51490">
    <property type="entry name" value="KHA"/>
    <property type="match status" value="1"/>
</dbReference>
<feature type="transmembrane region" description="Helical" evidence="13">
    <location>
        <begin position="63"/>
        <end position="80"/>
    </location>
</feature>
<keyword evidence="5 13" id="KW-0812">Transmembrane</keyword>
<dbReference type="Pfam" id="PF00027">
    <property type="entry name" value="cNMP_binding"/>
    <property type="match status" value="1"/>
</dbReference>
<evidence type="ECO:0000313" key="16">
    <source>
        <dbReference type="EMBL" id="JAT40712.1"/>
    </source>
</evidence>
<evidence type="ECO:0000259" key="15">
    <source>
        <dbReference type="PROSITE" id="PS51490"/>
    </source>
</evidence>
<dbReference type="Pfam" id="PF00520">
    <property type="entry name" value="Ion_trans"/>
    <property type="match status" value="1"/>
</dbReference>
<dbReference type="PANTHER" id="PTHR45743">
    <property type="entry name" value="POTASSIUM CHANNEL AKT1"/>
    <property type="match status" value="1"/>
</dbReference>
<evidence type="ECO:0000256" key="4">
    <source>
        <dbReference type="ARBA" id="ARBA00022538"/>
    </source>
</evidence>
<protein>
    <recommendedName>
        <fullName evidence="13">Potassium channel</fullName>
    </recommendedName>
</protein>
<comment type="subcellular location">
    <subcellularLocation>
        <location evidence="1 13">Membrane</location>
        <topology evidence="1 13">Multi-pass membrane protein</topology>
    </subcellularLocation>
</comment>
<feature type="transmembrane region" description="Helical" evidence="13">
    <location>
        <begin position="141"/>
        <end position="160"/>
    </location>
</feature>
<dbReference type="CDD" id="cd00038">
    <property type="entry name" value="CAP_ED"/>
    <property type="match status" value="1"/>
</dbReference>
<evidence type="ECO:0000256" key="10">
    <source>
        <dbReference type="ARBA" id="ARBA00023065"/>
    </source>
</evidence>
<comment type="similarity">
    <text evidence="2 13">Belongs to the potassium channel family. Plant (TC 1.A.1.4) subfamily.</text>
</comment>
<comment type="domain">
    <text evidence="13">The segment S4 is probably the voltage-sensor and is characterized by a series of positively charged amino acids. The pore-forming region H5 is enclosed by the transmembrane segments S5 and S6 in the Shaker-type (1P/6TM) and contains the GYGD signature motif which seems to be involved in potassium selectivity.</text>
</comment>
<evidence type="ECO:0000256" key="7">
    <source>
        <dbReference type="ARBA" id="ARBA00022882"/>
    </source>
</evidence>
<dbReference type="Gene3D" id="1.10.287.70">
    <property type="match status" value="1"/>
</dbReference>
<keyword evidence="8 13" id="KW-0630">Potassium</keyword>
<keyword evidence="9 13" id="KW-1133">Transmembrane helix</keyword>
<dbReference type="FunFam" id="2.60.120.10:FF:000074">
    <property type="entry name" value="Potassium channel KAT2"/>
    <property type="match status" value="1"/>
</dbReference>